<protein>
    <submittedName>
        <fullName evidence="1">Uncharacterized protein</fullName>
    </submittedName>
</protein>
<comment type="caution">
    <text evidence="1">The sequence shown here is derived from an EMBL/GenBank/DDBJ whole genome shotgun (WGS) entry which is preliminary data.</text>
</comment>
<gene>
    <name evidence="1" type="ORF">GCG54_00015267</name>
</gene>
<reference evidence="1" key="1">
    <citation type="journal article" date="2020" name="Phytopathology">
        <title>Genome sequence and comparative analysis of Colletotrichum gloeosporioides isolated from Liriodendron leaves.</title>
        <authorList>
            <person name="Fu F.F."/>
            <person name="Hao Z."/>
            <person name="Wang P."/>
            <person name="Lu Y."/>
            <person name="Xue L.J."/>
            <person name="Wei G."/>
            <person name="Tian Y."/>
            <person name="Baishi H."/>
            <person name="Xu H."/>
            <person name="Shi J."/>
            <person name="Cheng T."/>
            <person name="Wang G."/>
            <person name="Yi Y."/>
            <person name="Chen J."/>
        </authorList>
    </citation>
    <scope>NUCLEOTIDE SEQUENCE</scope>
    <source>
        <strain evidence="1">Lc1</strain>
    </source>
</reference>
<dbReference type="AlphaFoldDB" id="A0A8H4FDD3"/>
<accession>A0A8H4FDD3</accession>
<dbReference type="Proteomes" id="UP000613401">
    <property type="component" value="Unassembled WGS sequence"/>
</dbReference>
<name>A0A8H4FDD3_COLGL</name>
<reference evidence="1" key="2">
    <citation type="submission" date="2020-03" db="EMBL/GenBank/DDBJ databases">
        <authorList>
            <person name="Fu F.-F."/>
            <person name="Chen J."/>
        </authorList>
    </citation>
    <scope>NUCLEOTIDE SEQUENCE</scope>
    <source>
        <strain evidence="1">Lc1</strain>
    </source>
</reference>
<organism evidence="1 2">
    <name type="scientific">Colletotrichum gloeosporioides</name>
    <name type="common">Anthracnose fungus</name>
    <name type="synonym">Glomerella cingulata</name>
    <dbReference type="NCBI Taxonomy" id="474922"/>
    <lineage>
        <taxon>Eukaryota</taxon>
        <taxon>Fungi</taxon>
        <taxon>Dikarya</taxon>
        <taxon>Ascomycota</taxon>
        <taxon>Pezizomycotina</taxon>
        <taxon>Sordariomycetes</taxon>
        <taxon>Hypocreomycetidae</taxon>
        <taxon>Glomerellales</taxon>
        <taxon>Glomerellaceae</taxon>
        <taxon>Colletotrichum</taxon>
        <taxon>Colletotrichum gloeosporioides species complex</taxon>
    </lineage>
</organism>
<dbReference type="EMBL" id="WVTB01000099">
    <property type="protein sequence ID" value="KAF3798287.1"/>
    <property type="molecule type" value="Genomic_DNA"/>
</dbReference>
<proteinExistence type="predicted"/>
<keyword evidence="2" id="KW-1185">Reference proteome</keyword>
<dbReference type="RefSeq" id="XP_045257447.1">
    <property type="nucleotide sequence ID" value="XM_045415078.1"/>
</dbReference>
<sequence>MIIERDSAVLGYPGEIFSPLNAVHHTICKHPSQQDANYINVQNVISSFLFHNNLPQELQLDLIQTQIHHLGKRFIQQSFCPPLNSLQGLRIPIRVVLISRPFSAARLFEKLKTTFSDSFHQVAMKLPNSAQQLYIKQEFESSYMWESTFTSDVKNTLLSKCNRNLLQLRLVVDRLLLCNTEDKFDRGLNEAPSDLTDLYVRIAKSITEGLKEPEYTWREQFCHRLRALSASYL</sequence>
<evidence type="ECO:0000313" key="2">
    <source>
        <dbReference type="Proteomes" id="UP000613401"/>
    </source>
</evidence>
<evidence type="ECO:0000313" key="1">
    <source>
        <dbReference type="EMBL" id="KAF3798287.1"/>
    </source>
</evidence>
<dbReference type="GeneID" id="69022372"/>